<dbReference type="HOGENOM" id="CLU_1204745_0_0_1"/>
<evidence type="ECO:0000256" key="1">
    <source>
        <dbReference type="SAM" id="MobiDB-lite"/>
    </source>
</evidence>
<dbReference type="AlphaFoldDB" id="J9D589"/>
<evidence type="ECO:0000313" key="3">
    <source>
        <dbReference type="Proteomes" id="UP000003163"/>
    </source>
</evidence>
<dbReference type="VEuPathDB" id="MicrosporidiaDB:EDEG_02926"/>
<reference evidence="3" key="2">
    <citation type="submission" date="2015-07" db="EMBL/GenBank/DDBJ databases">
        <title>Contrasting host-pathogen interactions and genome evolution in two generalist and specialist microsporidian pathogens of mosquitoes.</title>
        <authorList>
            <consortium name="The Broad Institute Genomics Platform"/>
            <consortium name="The Broad Institute Genome Sequencing Center for Infectious Disease"/>
            <person name="Cuomo C.A."/>
            <person name="Sanscrainte N.D."/>
            <person name="Goldberg J.M."/>
            <person name="Heiman D."/>
            <person name="Young S."/>
            <person name="Zeng Q."/>
            <person name="Becnel J.J."/>
            <person name="Birren B.W."/>
        </authorList>
    </citation>
    <scope>NUCLEOTIDE SEQUENCE [LARGE SCALE GENOMIC DNA]</scope>
    <source>
        <strain evidence="3">USNM 41457</strain>
    </source>
</reference>
<evidence type="ECO:0000313" key="2">
    <source>
        <dbReference type="EMBL" id="EJW02694.1"/>
    </source>
</evidence>
<proteinExistence type="predicted"/>
<reference evidence="2 3" key="1">
    <citation type="submission" date="2011-08" db="EMBL/GenBank/DDBJ databases">
        <authorList>
            <person name="Liu Z.J."/>
            <person name="Shi F.L."/>
            <person name="Lu J.Q."/>
            <person name="Li M."/>
            <person name="Wang Z.L."/>
        </authorList>
    </citation>
    <scope>NUCLEOTIDE SEQUENCE [LARGE SCALE GENOMIC DNA]</scope>
    <source>
        <strain evidence="2 3">USNM 41457</strain>
    </source>
</reference>
<dbReference type="InParanoid" id="J9D589"/>
<dbReference type="Proteomes" id="UP000003163">
    <property type="component" value="Unassembled WGS sequence"/>
</dbReference>
<feature type="region of interest" description="Disordered" evidence="1">
    <location>
        <begin position="1"/>
        <end position="22"/>
    </location>
</feature>
<feature type="compositionally biased region" description="Basic residues" evidence="1">
    <location>
        <begin position="1"/>
        <end position="14"/>
    </location>
</feature>
<dbReference type="EMBL" id="AFBI03000060">
    <property type="protein sequence ID" value="EJW02694.1"/>
    <property type="molecule type" value="Genomic_DNA"/>
</dbReference>
<accession>J9D589</accession>
<name>J9D589_EDHAE</name>
<protein>
    <submittedName>
        <fullName evidence="2">Uncharacterized protein</fullName>
    </submittedName>
</protein>
<feature type="region of interest" description="Disordered" evidence="1">
    <location>
        <begin position="173"/>
        <end position="214"/>
    </location>
</feature>
<comment type="caution">
    <text evidence="2">The sequence shown here is derived from an EMBL/GenBank/DDBJ whole genome shotgun (WGS) entry which is preliminary data.</text>
</comment>
<gene>
    <name evidence="2" type="ORF">EDEG_02926</name>
</gene>
<keyword evidence="3" id="KW-1185">Reference proteome</keyword>
<sequence>MGKGKRSGNRKHKTTNNSWNNVFTDENKFFSSFSNIQQNAPSSSEESSLSIAESDNNIIDVTNSGVNINLNSDVPISNLEKELWQRLRSKGEKNVYDGCDSGDSYSSGDDLNEAVYHRLSSSNFSIQNQDELRDSILISDQSSNDIDFDSRKQGRVGDQNTAIRSRDYFDRTNDDRSAKFANNHNESNEIDNNQDKSKNAENANGKNRSSRKKKIKNREYNYLIMKMIKL</sequence>
<organism evidence="2 3">
    <name type="scientific">Edhazardia aedis (strain USNM 41457)</name>
    <name type="common">Microsporidian parasite</name>
    <dbReference type="NCBI Taxonomy" id="1003232"/>
    <lineage>
        <taxon>Eukaryota</taxon>
        <taxon>Fungi</taxon>
        <taxon>Fungi incertae sedis</taxon>
        <taxon>Microsporidia</taxon>
        <taxon>Edhazardia</taxon>
    </lineage>
</organism>